<dbReference type="Pfam" id="PF00467">
    <property type="entry name" value="KOW"/>
    <property type="match status" value="1"/>
</dbReference>
<dbReference type="PANTHER" id="PTHR30265:SF4">
    <property type="entry name" value="KOW MOTIF FAMILY PROTEIN, EXPRESSED"/>
    <property type="match status" value="1"/>
</dbReference>
<evidence type="ECO:0000313" key="7">
    <source>
        <dbReference type="EMBL" id="KAH9325513.1"/>
    </source>
</evidence>
<evidence type="ECO:0000313" key="8">
    <source>
        <dbReference type="Proteomes" id="UP000824469"/>
    </source>
</evidence>
<keyword evidence="2" id="KW-0805">Transcription regulation</keyword>
<feature type="domain" description="NusG-like N-terminal" evidence="5">
    <location>
        <begin position="106"/>
        <end position="222"/>
    </location>
</feature>
<feature type="compositionally biased region" description="Basic and acidic residues" evidence="4">
    <location>
        <begin position="324"/>
        <end position="340"/>
    </location>
</feature>
<dbReference type="Gene3D" id="3.30.70.940">
    <property type="entry name" value="NusG, N-terminal domain"/>
    <property type="match status" value="1"/>
</dbReference>
<dbReference type="SMART" id="SM00739">
    <property type="entry name" value="KOW"/>
    <property type="match status" value="1"/>
</dbReference>
<dbReference type="AlphaFoldDB" id="A0AA38GNR6"/>
<dbReference type="SUPFAM" id="SSF82679">
    <property type="entry name" value="N-utilization substance G protein NusG, N-terminal domain"/>
    <property type="match status" value="1"/>
</dbReference>
<dbReference type="SMART" id="SM00738">
    <property type="entry name" value="NGN"/>
    <property type="match status" value="1"/>
</dbReference>
<evidence type="ECO:0000256" key="3">
    <source>
        <dbReference type="ARBA" id="ARBA00023163"/>
    </source>
</evidence>
<dbReference type="Gene3D" id="2.30.30.30">
    <property type="match status" value="1"/>
</dbReference>
<dbReference type="InterPro" id="IPR043425">
    <property type="entry name" value="NusG-like"/>
</dbReference>
<dbReference type="GO" id="GO:0006354">
    <property type="term" value="P:DNA-templated transcription elongation"/>
    <property type="evidence" value="ECO:0007669"/>
    <property type="project" value="InterPro"/>
</dbReference>
<evidence type="ECO:0000259" key="5">
    <source>
        <dbReference type="SMART" id="SM00738"/>
    </source>
</evidence>
<dbReference type="InterPro" id="IPR014722">
    <property type="entry name" value="Rib_uL2_dom2"/>
</dbReference>
<dbReference type="InterPro" id="IPR008991">
    <property type="entry name" value="Translation_prot_SH3-like_sf"/>
</dbReference>
<dbReference type="CDD" id="cd06091">
    <property type="entry name" value="KOW_NusG"/>
    <property type="match status" value="1"/>
</dbReference>
<name>A0AA38GNR6_TAXCH</name>
<feature type="domain" description="KOW" evidence="6">
    <location>
        <begin position="341"/>
        <end position="368"/>
    </location>
</feature>
<dbReference type="EMBL" id="JAHRHJ020000002">
    <property type="protein sequence ID" value="KAH9325513.1"/>
    <property type="molecule type" value="Genomic_DNA"/>
</dbReference>
<dbReference type="Proteomes" id="UP000824469">
    <property type="component" value="Unassembled WGS sequence"/>
</dbReference>
<evidence type="ECO:0000256" key="2">
    <source>
        <dbReference type="ARBA" id="ARBA00023015"/>
    </source>
</evidence>
<evidence type="ECO:0000259" key="6">
    <source>
        <dbReference type="SMART" id="SM00739"/>
    </source>
</evidence>
<organism evidence="7 8">
    <name type="scientific">Taxus chinensis</name>
    <name type="common">Chinese yew</name>
    <name type="synonym">Taxus wallichiana var. chinensis</name>
    <dbReference type="NCBI Taxonomy" id="29808"/>
    <lineage>
        <taxon>Eukaryota</taxon>
        <taxon>Viridiplantae</taxon>
        <taxon>Streptophyta</taxon>
        <taxon>Embryophyta</taxon>
        <taxon>Tracheophyta</taxon>
        <taxon>Spermatophyta</taxon>
        <taxon>Pinopsida</taxon>
        <taxon>Pinidae</taxon>
        <taxon>Conifers II</taxon>
        <taxon>Cupressales</taxon>
        <taxon>Taxaceae</taxon>
        <taxon>Taxus</taxon>
    </lineage>
</organism>
<feature type="region of interest" description="Disordered" evidence="4">
    <location>
        <begin position="303"/>
        <end position="340"/>
    </location>
</feature>
<dbReference type="InterPro" id="IPR005824">
    <property type="entry name" value="KOW"/>
</dbReference>
<comment type="caution">
    <text evidence="7">The sequence shown here is derived from an EMBL/GenBank/DDBJ whole genome shotgun (WGS) entry which is preliminary data.</text>
</comment>
<dbReference type="InterPro" id="IPR036735">
    <property type="entry name" value="NGN_dom_sf"/>
</dbReference>
<keyword evidence="1" id="KW-0889">Transcription antitermination</keyword>
<dbReference type="GO" id="GO:0031564">
    <property type="term" value="P:transcription antitermination"/>
    <property type="evidence" value="ECO:0007669"/>
    <property type="project" value="UniProtKB-KW"/>
</dbReference>
<proteinExistence type="predicted"/>
<dbReference type="SUPFAM" id="SSF50104">
    <property type="entry name" value="Translation proteins SH3-like domain"/>
    <property type="match status" value="1"/>
</dbReference>
<evidence type="ECO:0000256" key="4">
    <source>
        <dbReference type="SAM" id="MobiDB-lite"/>
    </source>
</evidence>
<sequence>MQATGLPRFSSTSSASLILHLSSKFSPRSLRKIKCNSASSNVEVAGADDNKLLSGRERRKQRNERRAESIRSKIPWRDAVEESLSRKTKKPTLWQQMDLDTLAAEGVRWWALWVRKTSESSAAKDLFTEFRRQYPHAEFEIFVPEKPSRKKLKNGSYSKSKEMALPGCLFIRCLLNKEIHDFIRSSPGVRGFSGTKFGNSLRWIMRPAPVRNIEMEKMLKRFEEEQENYNCEIEDRVPKEKRNKTKDDLVRRGILEDIEHGDFSTLKNANPRTDSANKLSNININGKQIGSFDSKFNSKKPSRVFADSASTHSANEPSFKGPRKQKDNNKRDRLPRKQDSKLLAGSTVKVISGPFAEFTGRIKEFDSETGKAKVTVTMFGNETPLDLDINQLEYEA</sequence>
<dbReference type="PANTHER" id="PTHR30265">
    <property type="entry name" value="RHO-INTERACTING TRANSCRIPTION TERMINATION FACTOR NUSG"/>
    <property type="match status" value="1"/>
</dbReference>
<dbReference type="InterPro" id="IPR006645">
    <property type="entry name" value="NGN-like_dom"/>
</dbReference>
<gene>
    <name evidence="7" type="ORF">KI387_005691</name>
</gene>
<protein>
    <submittedName>
        <fullName evidence="7">Uncharacterized protein</fullName>
    </submittedName>
</protein>
<dbReference type="OMA" id="CILNKEI"/>
<dbReference type="Pfam" id="PF02357">
    <property type="entry name" value="NusG"/>
    <property type="match status" value="1"/>
</dbReference>
<keyword evidence="3" id="KW-0804">Transcription</keyword>
<evidence type="ECO:0000256" key="1">
    <source>
        <dbReference type="ARBA" id="ARBA00022814"/>
    </source>
</evidence>
<reference evidence="7 8" key="1">
    <citation type="journal article" date="2021" name="Nat. Plants">
        <title>The Taxus genome provides insights into paclitaxel biosynthesis.</title>
        <authorList>
            <person name="Xiong X."/>
            <person name="Gou J."/>
            <person name="Liao Q."/>
            <person name="Li Y."/>
            <person name="Zhou Q."/>
            <person name="Bi G."/>
            <person name="Li C."/>
            <person name="Du R."/>
            <person name="Wang X."/>
            <person name="Sun T."/>
            <person name="Guo L."/>
            <person name="Liang H."/>
            <person name="Lu P."/>
            <person name="Wu Y."/>
            <person name="Zhang Z."/>
            <person name="Ro D.K."/>
            <person name="Shang Y."/>
            <person name="Huang S."/>
            <person name="Yan J."/>
        </authorList>
    </citation>
    <scope>NUCLEOTIDE SEQUENCE [LARGE SCALE GENOMIC DNA]</scope>
    <source>
        <strain evidence="7">Ta-2019</strain>
    </source>
</reference>
<keyword evidence="8" id="KW-1185">Reference proteome</keyword>
<accession>A0AA38GNR6</accession>